<dbReference type="STRING" id="655353.SAMN04488056_111131"/>
<dbReference type="EMBL" id="FOVR01000011">
    <property type="protein sequence ID" value="SFO71578.1"/>
    <property type="molecule type" value="Genomic_DNA"/>
</dbReference>
<dbReference type="AlphaFoldDB" id="A0A1I5JFG9"/>
<dbReference type="Proteomes" id="UP000199236">
    <property type="component" value="Unassembled WGS sequence"/>
</dbReference>
<keyword evidence="3" id="KW-1185">Reference proteome</keyword>
<keyword evidence="1" id="KW-0472">Membrane</keyword>
<feature type="transmembrane region" description="Helical" evidence="1">
    <location>
        <begin position="72"/>
        <end position="90"/>
    </location>
</feature>
<evidence type="ECO:0000313" key="2">
    <source>
        <dbReference type="EMBL" id="SFO71578.1"/>
    </source>
</evidence>
<feature type="transmembrane region" description="Helical" evidence="1">
    <location>
        <begin position="127"/>
        <end position="144"/>
    </location>
</feature>
<protein>
    <submittedName>
        <fullName evidence="2">Uncharacterized protein</fullName>
    </submittedName>
</protein>
<proteinExistence type="predicted"/>
<evidence type="ECO:0000313" key="3">
    <source>
        <dbReference type="Proteomes" id="UP000199236"/>
    </source>
</evidence>
<reference evidence="2 3" key="1">
    <citation type="submission" date="2016-10" db="EMBL/GenBank/DDBJ databases">
        <authorList>
            <person name="de Groot N.N."/>
        </authorList>
    </citation>
    <scope>NUCLEOTIDE SEQUENCE [LARGE SCALE GENOMIC DNA]</scope>
    <source>
        <strain evidence="2 3">CGMCC 1.9157</strain>
    </source>
</reference>
<accession>A0A1I5JFG9</accession>
<evidence type="ECO:0000256" key="1">
    <source>
        <dbReference type="SAM" id="Phobius"/>
    </source>
</evidence>
<organism evidence="2 3">
    <name type="scientific">Cohaesibacter marisflavi</name>
    <dbReference type="NCBI Taxonomy" id="655353"/>
    <lineage>
        <taxon>Bacteria</taxon>
        <taxon>Pseudomonadati</taxon>
        <taxon>Pseudomonadota</taxon>
        <taxon>Alphaproteobacteria</taxon>
        <taxon>Hyphomicrobiales</taxon>
        <taxon>Cohaesibacteraceae</taxon>
    </lineage>
</organism>
<dbReference type="RefSeq" id="WP_090074621.1">
    <property type="nucleotide sequence ID" value="NZ_FOVR01000011.1"/>
</dbReference>
<name>A0A1I5JFG9_9HYPH</name>
<keyword evidence="1" id="KW-1133">Transmembrane helix</keyword>
<sequence>MPTPIDQYTQDQIRAARETGQLTHKNPAVVAAAQKSGIPMELDTSWGKTEEKHEASAFEGASNAIDRAWRKIPLWFYLVPAILLGAFLAIKWPGPNDGTNERLLAAAIGFVGGGLLIPVLRLITNTVIILAIIAAVMFAVYFVYRGSM</sequence>
<feature type="transmembrane region" description="Helical" evidence="1">
    <location>
        <begin position="102"/>
        <end position="120"/>
    </location>
</feature>
<gene>
    <name evidence="2" type="ORF">SAMN04488056_111131</name>
</gene>
<keyword evidence="1" id="KW-0812">Transmembrane</keyword>